<sequence>MARHVFTTLVEDSLEAIIKVLLTTRQAQARLISAEVSDPGIENVKLLTMSVSIKPEKAEWLKRKLSNLPTVLEANYIEVGTGLKERTIM</sequence>
<evidence type="ECO:0000313" key="2">
    <source>
        <dbReference type="Proteomes" id="UP000244066"/>
    </source>
</evidence>
<name>A0A2R7YA34_9ARCH</name>
<dbReference type="Proteomes" id="UP000244066">
    <property type="component" value="Unassembled WGS sequence"/>
</dbReference>
<proteinExistence type="predicted"/>
<reference evidence="1 2" key="1">
    <citation type="submission" date="2017-04" db="EMBL/GenBank/DDBJ databases">
        <title>Draft Aigarchaeota genome from a New Zealand hot spring.</title>
        <authorList>
            <person name="Reysenbach A.-L."/>
            <person name="Donaho J.A."/>
            <person name="Gerhart J."/>
            <person name="Kelley J.F."/>
            <person name="Kouba K."/>
            <person name="Podar M."/>
            <person name="Stott M."/>
        </authorList>
    </citation>
    <scope>NUCLEOTIDE SEQUENCE [LARGE SCALE GENOMIC DNA]</scope>
    <source>
        <strain evidence="1">NZ13_MG1</strain>
    </source>
</reference>
<dbReference type="EMBL" id="NDWU01000001">
    <property type="protein sequence ID" value="PUA34373.1"/>
    <property type="molecule type" value="Genomic_DNA"/>
</dbReference>
<comment type="caution">
    <text evidence="1">The sequence shown here is derived from an EMBL/GenBank/DDBJ whole genome shotgun (WGS) entry which is preliminary data.</text>
</comment>
<accession>A0A2R7YA34</accession>
<gene>
    <name evidence="1" type="ORF">B9J98_00585</name>
</gene>
<organism evidence="1 2">
    <name type="scientific">Candidatus Terraquivivens tikiterensis</name>
    <dbReference type="NCBI Taxonomy" id="1980982"/>
    <lineage>
        <taxon>Archaea</taxon>
        <taxon>Nitrososphaerota</taxon>
        <taxon>Candidatus Wolframiiraptoraceae</taxon>
        <taxon>Candidatus Terraquivivens</taxon>
    </lineage>
</organism>
<evidence type="ECO:0000313" key="1">
    <source>
        <dbReference type="EMBL" id="PUA34373.1"/>
    </source>
</evidence>
<dbReference type="AlphaFoldDB" id="A0A2R7YA34"/>
<protein>
    <recommendedName>
        <fullName evidence="3">ACT domain-containing protein</fullName>
    </recommendedName>
</protein>
<evidence type="ECO:0008006" key="3">
    <source>
        <dbReference type="Google" id="ProtNLM"/>
    </source>
</evidence>